<reference evidence="1" key="1">
    <citation type="submission" date="2020-08" db="EMBL/GenBank/DDBJ databases">
        <title>Multicomponent nature underlies the extraordinary mechanical properties of spider dragline silk.</title>
        <authorList>
            <person name="Kono N."/>
            <person name="Nakamura H."/>
            <person name="Mori M."/>
            <person name="Yoshida Y."/>
            <person name="Ohtoshi R."/>
            <person name="Malay A.D."/>
            <person name="Moran D.A.P."/>
            <person name="Tomita M."/>
            <person name="Numata K."/>
            <person name="Arakawa K."/>
        </authorList>
    </citation>
    <scope>NUCLEOTIDE SEQUENCE</scope>
</reference>
<proteinExistence type="predicted"/>
<evidence type="ECO:0000313" key="2">
    <source>
        <dbReference type="Proteomes" id="UP000886998"/>
    </source>
</evidence>
<keyword evidence="2" id="KW-1185">Reference proteome</keyword>
<sequence length="89" mass="10338">MKRGESVSEGCYQKGCIMTSLQKPQKKECLCLASSFTRRIKNEVQYKKAIWCVWRDRRGIIHWEIACGIDCFPNKCESVVEVESDYTPN</sequence>
<dbReference type="Proteomes" id="UP000886998">
    <property type="component" value="Unassembled WGS sequence"/>
</dbReference>
<dbReference type="AlphaFoldDB" id="A0A8X7CTJ3"/>
<accession>A0A8X7CTJ3</accession>
<gene>
    <name evidence="1" type="ORF">TNIN_265421</name>
</gene>
<comment type="caution">
    <text evidence="1">The sequence shown here is derived from an EMBL/GenBank/DDBJ whole genome shotgun (WGS) entry which is preliminary data.</text>
</comment>
<dbReference type="EMBL" id="BMAV01023037">
    <property type="protein sequence ID" value="GFY78500.1"/>
    <property type="molecule type" value="Genomic_DNA"/>
</dbReference>
<protein>
    <submittedName>
        <fullName evidence="1">Uncharacterized protein</fullName>
    </submittedName>
</protein>
<evidence type="ECO:0000313" key="1">
    <source>
        <dbReference type="EMBL" id="GFY78500.1"/>
    </source>
</evidence>
<name>A0A8X7CTJ3_9ARAC</name>
<organism evidence="1 2">
    <name type="scientific">Trichonephila inaurata madagascariensis</name>
    <dbReference type="NCBI Taxonomy" id="2747483"/>
    <lineage>
        <taxon>Eukaryota</taxon>
        <taxon>Metazoa</taxon>
        <taxon>Ecdysozoa</taxon>
        <taxon>Arthropoda</taxon>
        <taxon>Chelicerata</taxon>
        <taxon>Arachnida</taxon>
        <taxon>Araneae</taxon>
        <taxon>Araneomorphae</taxon>
        <taxon>Entelegynae</taxon>
        <taxon>Araneoidea</taxon>
        <taxon>Nephilidae</taxon>
        <taxon>Trichonephila</taxon>
        <taxon>Trichonephila inaurata</taxon>
    </lineage>
</organism>